<dbReference type="InterPro" id="IPR005064">
    <property type="entry name" value="BUG"/>
</dbReference>
<organism evidence="3">
    <name type="scientific">Sheuella amnicola</name>
    <dbReference type="NCBI Taxonomy" id="2707330"/>
    <lineage>
        <taxon>Bacteria</taxon>
        <taxon>Pseudomonadati</taxon>
        <taxon>Pseudomonadota</taxon>
        <taxon>Betaproteobacteria</taxon>
        <taxon>Burkholderiales</taxon>
        <taxon>Alcaligenaceae</taxon>
        <taxon>Sheuella</taxon>
    </lineage>
</organism>
<dbReference type="SUPFAM" id="SSF53850">
    <property type="entry name" value="Periplasmic binding protein-like II"/>
    <property type="match status" value="1"/>
</dbReference>
<proteinExistence type="inferred from homology"/>
<dbReference type="Pfam" id="PF03401">
    <property type="entry name" value="TctC"/>
    <property type="match status" value="1"/>
</dbReference>
<feature type="signal peptide" evidence="2">
    <location>
        <begin position="1"/>
        <end position="23"/>
    </location>
</feature>
<dbReference type="RefSeq" id="WP_163653373.1">
    <property type="nucleotide sequence ID" value="NZ_JAAGRN010000004.1"/>
</dbReference>
<reference evidence="3" key="1">
    <citation type="submission" date="2020-02" db="EMBL/GenBank/DDBJ databases">
        <authorList>
            <person name="Chen W.-M."/>
        </authorList>
    </citation>
    <scope>NUCLEOTIDE SEQUENCE</scope>
    <source>
        <strain evidence="3">NBD-18</strain>
    </source>
</reference>
<dbReference type="EMBL" id="JAAGRN010000004">
    <property type="protein sequence ID" value="NDY82993.1"/>
    <property type="molecule type" value="Genomic_DNA"/>
</dbReference>
<dbReference type="PANTHER" id="PTHR42928">
    <property type="entry name" value="TRICARBOXYLATE-BINDING PROTEIN"/>
    <property type="match status" value="1"/>
</dbReference>
<evidence type="ECO:0000256" key="1">
    <source>
        <dbReference type="ARBA" id="ARBA00006987"/>
    </source>
</evidence>
<evidence type="ECO:0000256" key="2">
    <source>
        <dbReference type="SAM" id="SignalP"/>
    </source>
</evidence>
<evidence type="ECO:0000313" key="3">
    <source>
        <dbReference type="EMBL" id="NDY82993.1"/>
    </source>
</evidence>
<sequence length="320" mass="33802">MKKILTTLAALLMAAIVASPTHAAYPDSPISMVVPYAPGGAADTLARLISQHLATKLNGSVIVVNRAGASGIIGANSVAQAKGDGYTFLYDATPFSINPFLQKLNFDPQKDLIPVTQVSVTPMLLVVPKNSPFNSLQDVVKAAKANPGKLTFGSGGQGTVQFMAGELFSQGAGINMLHIPFKSGGPAIMATVGGQVDMMFSNLPAISNLVNKGELKALAITSSQRNANFPDVPTIAESGVKGYEAYEWNGIFAPKGTPVAIMNTVQNAVKEVLQLPEVKERFDALGTKIIASTPEDFKKYMDVESAKWAKVVKQANIQPQ</sequence>
<comment type="similarity">
    <text evidence="1">Belongs to the UPF0065 (bug) family.</text>
</comment>
<gene>
    <name evidence="3" type="ORF">G3I67_07105</name>
</gene>
<dbReference type="AlphaFoldDB" id="A0A6B2QYA2"/>
<keyword evidence="2" id="KW-0732">Signal</keyword>
<dbReference type="InterPro" id="IPR042100">
    <property type="entry name" value="Bug_dom1"/>
</dbReference>
<feature type="chain" id="PRO_5025451101" evidence="2">
    <location>
        <begin position="24"/>
        <end position="320"/>
    </location>
</feature>
<protein>
    <submittedName>
        <fullName evidence="3">Tripartite tricarboxylate transporter substrate binding protein</fullName>
    </submittedName>
</protein>
<dbReference type="Gene3D" id="3.40.190.10">
    <property type="entry name" value="Periplasmic binding protein-like II"/>
    <property type="match status" value="1"/>
</dbReference>
<name>A0A6B2QYA2_9BURK</name>
<dbReference type="Gene3D" id="3.40.190.150">
    <property type="entry name" value="Bordetella uptake gene, domain 1"/>
    <property type="match status" value="1"/>
</dbReference>
<comment type="caution">
    <text evidence="3">The sequence shown here is derived from an EMBL/GenBank/DDBJ whole genome shotgun (WGS) entry which is preliminary data.</text>
</comment>
<accession>A0A6B2QYA2</accession>
<dbReference type="PANTHER" id="PTHR42928:SF5">
    <property type="entry name" value="BLR1237 PROTEIN"/>
    <property type="match status" value="1"/>
</dbReference>
<dbReference type="PIRSF" id="PIRSF017082">
    <property type="entry name" value="YflP"/>
    <property type="match status" value="1"/>
</dbReference>
<dbReference type="CDD" id="cd13578">
    <property type="entry name" value="PBP2_Bug27"/>
    <property type="match status" value="1"/>
</dbReference>